<feature type="transmembrane region" description="Helical" evidence="6">
    <location>
        <begin position="367"/>
        <end position="388"/>
    </location>
</feature>
<feature type="transmembrane region" description="Helical" evidence="6">
    <location>
        <begin position="466"/>
        <end position="493"/>
    </location>
</feature>
<feature type="transmembrane region" description="Helical" evidence="6">
    <location>
        <begin position="438"/>
        <end position="460"/>
    </location>
</feature>
<dbReference type="EMBL" id="JATAAI010000033">
    <property type="protein sequence ID" value="KAK1735556.1"/>
    <property type="molecule type" value="Genomic_DNA"/>
</dbReference>
<organism evidence="8 9">
    <name type="scientific">Skeletonema marinoi</name>
    <dbReference type="NCBI Taxonomy" id="267567"/>
    <lineage>
        <taxon>Eukaryota</taxon>
        <taxon>Sar</taxon>
        <taxon>Stramenopiles</taxon>
        <taxon>Ochrophyta</taxon>
        <taxon>Bacillariophyta</taxon>
        <taxon>Coscinodiscophyceae</taxon>
        <taxon>Thalassiosirophycidae</taxon>
        <taxon>Thalassiosirales</taxon>
        <taxon>Skeletonemataceae</taxon>
        <taxon>Skeletonema</taxon>
        <taxon>Skeletonema marinoi-dohrnii complex</taxon>
    </lineage>
</organism>
<feature type="transmembrane region" description="Helical" evidence="6">
    <location>
        <begin position="408"/>
        <end position="431"/>
    </location>
</feature>
<feature type="compositionally biased region" description="Basic and acidic residues" evidence="5">
    <location>
        <begin position="929"/>
        <end position="940"/>
    </location>
</feature>
<dbReference type="InterPro" id="IPR011547">
    <property type="entry name" value="SLC26A/SulP_dom"/>
</dbReference>
<feature type="compositionally biased region" description="Basic and acidic residues" evidence="5">
    <location>
        <begin position="1032"/>
        <end position="1061"/>
    </location>
</feature>
<dbReference type="InterPro" id="IPR001902">
    <property type="entry name" value="SLC26A/SulP_fam"/>
</dbReference>
<feature type="compositionally biased region" description="Basic and acidic residues" evidence="5">
    <location>
        <begin position="810"/>
        <end position="831"/>
    </location>
</feature>
<dbReference type="Pfam" id="PF00916">
    <property type="entry name" value="Sulfate_transp"/>
    <property type="match status" value="1"/>
</dbReference>
<feature type="compositionally biased region" description="Basic residues" evidence="5">
    <location>
        <begin position="963"/>
        <end position="978"/>
    </location>
</feature>
<feature type="region of interest" description="Disordered" evidence="5">
    <location>
        <begin position="810"/>
        <end position="848"/>
    </location>
</feature>
<comment type="caution">
    <text evidence="8">The sequence shown here is derived from an EMBL/GenBank/DDBJ whole genome shotgun (WGS) entry which is preliminary data.</text>
</comment>
<feature type="compositionally biased region" description="Basic and acidic residues" evidence="5">
    <location>
        <begin position="1153"/>
        <end position="1163"/>
    </location>
</feature>
<feature type="domain" description="J" evidence="7">
    <location>
        <begin position="644"/>
        <end position="714"/>
    </location>
</feature>
<evidence type="ECO:0000313" key="9">
    <source>
        <dbReference type="Proteomes" id="UP001224775"/>
    </source>
</evidence>
<dbReference type="Pfam" id="PF00226">
    <property type="entry name" value="DnaJ"/>
    <property type="match status" value="1"/>
</dbReference>
<feature type="region of interest" description="Disordered" evidence="5">
    <location>
        <begin position="922"/>
        <end position="1007"/>
    </location>
</feature>
<accession>A0AAD8XYD2</accession>
<feature type="compositionally biased region" description="Low complexity" evidence="5">
    <location>
        <begin position="1"/>
        <end position="16"/>
    </location>
</feature>
<proteinExistence type="predicted"/>
<dbReference type="CDD" id="cd06257">
    <property type="entry name" value="DnaJ"/>
    <property type="match status" value="1"/>
</dbReference>
<feature type="region of interest" description="Disordered" evidence="5">
    <location>
        <begin position="1153"/>
        <end position="1202"/>
    </location>
</feature>
<dbReference type="GO" id="GO:0016020">
    <property type="term" value="C:membrane"/>
    <property type="evidence" value="ECO:0007669"/>
    <property type="project" value="UniProtKB-SubCell"/>
</dbReference>
<feature type="transmembrane region" description="Helical" evidence="6">
    <location>
        <begin position="304"/>
        <end position="323"/>
    </location>
</feature>
<dbReference type="Gene3D" id="1.10.287.110">
    <property type="entry name" value="DnaJ domain"/>
    <property type="match status" value="1"/>
</dbReference>
<feature type="compositionally biased region" description="Basic residues" evidence="5">
    <location>
        <begin position="1083"/>
        <end position="1095"/>
    </location>
</feature>
<feature type="compositionally biased region" description="Polar residues" evidence="5">
    <location>
        <begin position="1232"/>
        <end position="1248"/>
    </location>
</feature>
<protein>
    <submittedName>
        <fullName evidence="8">Sulfate permease family inorganic anion transporter</fullName>
    </submittedName>
</protein>
<feature type="region of interest" description="Disordered" evidence="5">
    <location>
        <begin position="1"/>
        <end position="37"/>
    </location>
</feature>
<feature type="compositionally biased region" description="Basic residues" evidence="5">
    <location>
        <begin position="1173"/>
        <end position="1193"/>
    </location>
</feature>
<gene>
    <name evidence="8" type="ORF">QTG54_013719</name>
</gene>
<evidence type="ECO:0000256" key="3">
    <source>
        <dbReference type="ARBA" id="ARBA00022989"/>
    </source>
</evidence>
<dbReference type="PRINTS" id="PR00625">
    <property type="entry name" value="JDOMAIN"/>
</dbReference>
<evidence type="ECO:0000256" key="4">
    <source>
        <dbReference type="ARBA" id="ARBA00023136"/>
    </source>
</evidence>
<feature type="compositionally biased region" description="Polar residues" evidence="5">
    <location>
        <begin position="17"/>
        <end position="28"/>
    </location>
</feature>
<dbReference type="InterPro" id="IPR036869">
    <property type="entry name" value="J_dom_sf"/>
</dbReference>
<feature type="compositionally biased region" description="Polar residues" evidence="5">
    <location>
        <begin position="1335"/>
        <end position="1358"/>
    </location>
</feature>
<dbReference type="InterPro" id="IPR001623">
    <property type="entry name" value="DnaJ_domain"/>
</dbReference>
<dbReference type="Proteomes" id="UP001224775">
    <property type="component" value="Unassembled WGS sequence"/>
</dbReference>
<keyword evidence="4 6" id="KW-0472">Membrane</keyword>
<dbReference type="PROSITE" id="PS50076">
    <property type="entry name" value="DNAJ_2"/>
    <property type="match status" value="1"/>
</dbReference>
<feature type="transmembrane region" description="Helical" evidence="6">
    <location>
        <begin position="146"/>
        <end position="167"/>
    </location>
</feature>
<feature type="transmembrane region" description="Helical" evidence="6">
    <location>
        <begin position="209"/>
        <end position="228"/>
    </location>
</feature>
<keyword evidence="3 6" id="KW-1133">Transmembrane helix</keyword>
<evidence type="ECO:0000256" key="6">
    <source>
        <dbReference type="SAM" id="Phobius"/>
    </source>
</evidence>
<feature type="transmembrane region" description="Helical" evidence="6">
    <location>
        <begin position="179"/>
        <end position="203"/>
    </location>
</feature>
<feature type="region of interest" description="Disordered" evidence="5">
    <location>
        <begin position="1330"/>
        <end position="1394"/>
    </location>
</feature>
<feature type="compositionally biased region" description="Basic and acidic residues" evidence="5">
    <location>
        <begin position="1289"/>
        <end position="1305"/>
    </location>
</feature>
<keyword evidence="2 6" id="KW-0812">Transmembrane</keyword>
<evidence type="ECO:0000256" key="1">
    <source>
        <dbReference type="ARBA" id="ARBA00004141"/>
    </source>
</evidence>
<comment type="subcellular location">
    <subcellularLocation>
        <location evidence="1">Membrane</location>
        <topology evidence="1">Multi-pass membrane protein</topology>
    </subcellularLocation>
</comment>
<evidence type="ECO:0000313" key="8">
    <source>
        <dbReference type="EMBL" id="KAK1735556.1"/>
    </source>
</evidence>
<reference evidence="8" key="1">
    <citation type="submission" date="2023-06" db="EMBL/GenBank/DDBJ databases">
        <title>Survivors Of The Sea: Transcriptome response of Skeletonema marinoi to long-term dormancy.</title>
        <authorList>
            <person name="Pinder M.I.M."/>
            <person name="Kourtchenko O."/>
            <person name="Robertson E.K."/>
            <person name="Larsson T."/>
            <person name="Maumus F."/>
            <person name="Osuna-Cruz C.M."/>
            <person name="Vancaester E."/>
            <person name="Stenow R."/>
            <person name="Vandepoele K."/>
            <person name="Ploug H."/>
            <person name="Bruchert V."/>
            <person name="Godhe A."/>
            <person name="Topel M."/>
        </authorList>
    </citation>
    <scope>NUCLEOTIDE SEQUENCE</scope>
    <source>
        <strain evidence="8">R05AC</strain>
    </source>
</reference>
<evidence type="ECO:0000259" key="7">
    <source>
        <dbReference type="PROSITE" id="PS50076"/>
    </source>
</evidence>
<dbReference type="SMART" id="SM00271">
    <property type="entry name" value="DnaJ"/>
    <property type="match status" value="1"/>
</dbReference>
<dbReference type="SUPFAM" id="SSF46565">
    <property type="entry name" value="Chaperone J-domain"/>
    <property type="match status" value="1"/>
</dbReference>
<keyword evidence="9" id="KW-1185">Reference proteome</keyword>
<dbReference type="GO" id="GO:0055085">
    <property type="term" value="P:transmembrane transport"/>
    <property type="evidence" value="ECO:0007669"/>
    <property type="project" value="InterPro"/>
</dbReference>
<feature type="region of interest" description="Disordered" evidence="5">
    <location>
        <begin position="1229"/>
        <end position="1308"/>
    </location>
</feature>
<name>A0AAD8XYD2_9STRA</name>
<feature type="transmembrane region" description="Helical" evidence="6">
    <location>
        <begin position="278"/>
        <end position="298"/>
    </location>
</feature>
<evidence type="ECO:0000256" key="5">
    <source>
        <dbReference type="SAM" id="MobiDB-lite"/>
    </source>
</evidence>
<evidence type="ECO:0000256" key="2">
    <source>
        <dbReference type="ARBA" id="ARBA00022692"/>
    </source>
</evidence>
<feature type="compositionally biased region" description="Acidic residues" evidence="5">
    <location>
        <begin position="1369"/>
        <end position="1380"/>
    </location>
</feature>
<feature type="region of interest" description="Disordered" evidence="5">
    <location>
        <begin position="1032"/>
        <end position="1100"/>
    </location>
</feature>
<sequence>MSTSYNSSNGSSYTGSVRGQNGVISTGGSCEDEEYGDVSSVKKMDAPASTAAYTEQQEQAQEQTNKVNSLCADFNYFICLCVPRASGPGDMAGRLGRWFWGQSDQFISSIIVSISMIPEAISYALIAGLPPSFALQSCWISCMMTAIIGGRPGMITSASGLSALLLYRLINTDTIGATSIMFVPFVVAFAGILQTFSSFFGFGKLATNFPAPMIVGMVNGLAILAFALQFRYAKVFPLTESEMTVSAAAAGDGKAVEVELTIALFAYFGKGLSWIQPWLNFGVYLGEVFLAFIVTMFVPKLTTFFPATIMAMLVVVAVEYGLARQFGADTPLLGDYGGVEVKYPWTTVLDSEYALPSLASWETWKIVTGYGSALFATQFIETAIALNVVNRLDESDGPGFLVLFGQGLSNVLIGFMGGMGSSGVVSMSVLADRTFGTTCLSTFMTGAMLFIFMAWGYPIINYIPLSAISGISIAMACSFIQWRSLVAVFTAFLPNNQRLLLPPQFNVDRLDVCIMLVVTAACLTVDVSALALFCIGVAVSTVMVCRDRGSEESQGQEEIEDIEEEEEVEHVEVVQKQQSIYPSPSGSSGSRSDNHSNHGGCSVNPLDFMCDAAEEAIFPVNGGCLNGLKFDLSEIHDIYGYDATLYYVLSISRNASAREIKAAYLNRGREILLAGRNSSQPSVSDRSRKEFQAVSLAYEILSKEDLRALYDGRCSVARKNSVQWSKVVQEKVIKDAHPNEHSHRRYSKRAPPVYNDDSCTELDDEFDELMYYCNDNGGVNFIELAELQGLVDTFNTSMKMKRAHLLESCDKKLESERQPSEETAARERGDQRQPPAQSEDNRVDQAHNEDTYNFVCDTAEETIFPVKGDVSQEEMDLEGSTMAIGVAATALAVALVQAEAETADLSNAGCFSCGELEVLTNGDNDNDMIEPRSIQEEPHTAESANKISNCEAEEKTTNSKPKQTMKLRKAMASRKKSKSLLETEDQEAKSKSLLETEDLEPSASEATAVAAGTSAGWFAFCGASEVIANDNDHDGDEKAVSNMTDNKETQLGERTEEKSVAEEDTDGEAEAKTRNIKDSSSTKLRKAMASRKKSKSLLETEDLEPSAEVITDTSAGWFTCCGASEATANDNDDDEMTVSHMNKINAANVELVGEKSVADKDTDGDAEEQTTKSKTKPSTKLRKAIASRKKSKSLHQEPSTEVVTTTAGVSAGWFACCGVSEALANDDVSEMTPDNITDNKMEATSTTWVEEKNVADGDCGGEAERETGNKKPNPSKKLLKTVSIRTKSKNNENKQSEDARAQQDHLEEEEMASSNFFFCCGASEAIPNKEDEMSTTEVKASTQKRLSNSARKLRNQMSARKMKIKPLMDMDEQDTPDVDNENVPTKADKKTGRNLKISMMKKNFSRS</sequence>
<dbReference type="PANTHER" id="PTHR11814">
    <property type="entry name" value="SULFATE TRANSPORTER"/>
    <property type="match status" value="1"/>
</dbReference>
<feature type="compositionally biased region" description="Basic and acidic residues" evidence="5">
    <location>
        <begin position="839"/>
        <end position="848"/>
    </location>
</feature>